<dbReference type="EMBL" id="NUVX01000058">
    <property type="protein sequence ID" value="PFJ33872.1"/>
    <property type="molecule type" value="Genomic_DNA"/>
</dbReference>
<dbReference type="InterPro" id="IPR000157">
    <property type="entry name" value="TIR_dom"/>
</dbReference>
<dbReference type="RefSeq" id="WP_098517233.1">
    <property type="nucleotide sequence ID" value="NZ_NUVX01000058.1"/>
</dbReference>
<name>A0A9X6ZR37_BACTU</name>
<organism evidence="2 3">
    <name type="scientific">Bacillus thuringiensis</name>
    <dbReference type="NCBI Taxonomy" id="1428"/>
    <lineage>
        <taxon>Bacteria</taxon>
        <taxon>Bacillati</taxon>
        <taxon>Bacillota</taxon>
        <taxon>Bacilli</taxon>
        <taxon>Bacillales</taxon>
        <taxon>Bacillaceae</taxon>
        <taxon>Bacillus</taxon>
        <taxon>Bacillus cereus group</taxon>
    </lineage>
</organism>
<sequence>MTKKLVFISHIHEEKEIANAFKELIEKSFLGMIEVFVSSNDSNIGMGQRWLDNITGALKNASVEILLCSPKSVERPWINFEAGAGWIKDIPVIPLCHSGMTPSKLPIPLNMLQAATASELPGLKLIFPVLANAIGSAVPNVDFSDFIEKVKDFEERYTFWEECNLNFSELNTFNSQIIPALKMGKIIHIDLLESDLKFLEPLMSFFTKKDLLTLERQGNVKMTPSGTFYDCLISPLRGLPDVLNDKHFKF</sequence>
<evidence type="ECO:0000313" key="3">
    <source>
        <dbReference type="Proteomes" id="UP000224003"/>
    </source>
</evidence>
<protein>
    <recommendedName>
        <fullName evidence="1">TIR domain-containing protein</fullName>
    </recommendedName>
</protein>
<dbReference type="SUPFAM" id="SSF52200">
    <property type="entry name" value="Toll/Interleukin receptor TIR domain"/>
    <property type="match status" value="1"/>
</dbReference>
<reference evidence="2 3" key="1">
    <citation type="submission" date="2017-09" db="EMBL/GenBank/DDBJ databases">
        <title>Large-scale bioinformatics analysis of Bacillus genomes uncovers conserved roles of natural products in bacterial physiology.</title>
        <authorList>
            <consortium name="Agbiome Team Llc"/>
            <person name="Bleich R.M."/>
            <person name="Grubbs K.J."/>
            <person name="Santa Maria K.C."/>
            <person name="Allen S.E."/>
            <person name="Farag S."/>
            <person name="Shank E.A."/>
            <person name="Bowers A."/>
        </authorList>
    </citation>
    <scope>NUCLEOTIDE SEQUENCE [LARGE SCALE GENOMIC DNA]</scope>
    <source>
        <strain evidence="2 3">AFS085496</strain>
    </source>
</reference>
<dbReference type="Pfam" id="PF13676">
    <property type="entry name" value="TIR_2"/>
    <property type="match status" value="1"/>
</dbReference>
<feature type="domain" description="TIR" evidence="1">
    <location>
        <begin position="6"/>
        <end position="103"/>
    </location>
</feature>
<accession>A0A9X6ZR37</accession>
<dbReference type="Gene3D" id="3.40.50.10140">
    <property type="entry name" value="Toll/interleukin-1 receptor homology (TIR) domain"/>
    <property type="match status" value="1"/>
</dbReference>
<evidence type="ECO:0000259" key="1">
    <source>
        <dbReference type="Pfam" id="PF13676"/>
    </source>
</evidence>
<comment type="caution">
    <text evidence="2">The sequence shown here is derived from an EMBL/GenBank/DDBJ whole genome shotgun (WGS) entry which is preliminary data.</text>
</comment>
<gene>
    <name evidence="2" type="ORF">COJ15_27385</name>
</gene>
<dbReference type="GO" id="GO:0007165">
    <property type="term" value="P:signal transduction"/>
    <property type="evidence" value="ECO:0007669"/>
    <property type="project" value="InterPro"/>
</dbReference>
<proteinExistence type="predicted"/>
<dbReference type="Proteomes" id="UP000224003">
    <property type="component" value="Unassembled WGS sequence"/>
</dbReference>
<evidence type="ECO:0000313" key="2">
    <source>
        <dbReference type="EMBL" id="PFJ33872.1"/>
    </source>
</evidence>
<dbReference type="InterPro" id="IPR035897">
    <property type="entry name" value="Toll_tir_struct_dom_sf"/>
</dbReference>
<dbReference type="AlphaFoldDB" id="A0A9X6ZR37"/>